<evidence type="ECO:0000256" key="5">
    <source>
        <dbReference type="ARBA" id="ARBA00022777"/>
    </source>
</evidence>
<keyword evidence="5" id="KW-0418">Kinase</keyword>
<dbReference type="Gene3D" id="1.10.510.10">
    <property type="entry name" value="Transferase(Phosphotransferase) domain 1"/>
    <property type="match status" value="1"/>
</dbReference>
<feature type="region of interest" description="Disordered" evidence="7">
    <location>
        <begin position="381"/>
        <end position="421"/>
    </location>
</feature>
<dbReference type="EC" id="2.7.11.1" evidence="1"/>
<dbReference type="PROSITE" id="PS50011">
    <property type="entry name" value="PROTEIN_KINASE_DOM"/>
    <property type="match status" value="1"/>
</dbReference>
<accession>A0ABQ4EN60</accession>
<sequence length="608" mass="63035">MTDTPPGALPLPVVPGLTDLQVFARGGYATVYRATQQSVGREVAVKVENRTLDSERDQRRFLREARAAGRMSSHPHVVDLFDAGVTEDQHPYLIMELCDGSYAERMRTSPLRPVEARDVGVKIADALADAHQLGVLHRDVKPANILYSRFNEPALADFGLAVLAEARDTAITLEVLTPAYAPPEMFRHSPPSPAVDVYALCATLYAVMHGKPPRWQADRNPGLLTLLELFAEPIPELPGVPTRMLDLLRYGMANDPADRPTAEQLRDLLAAVPLDPPTVTTTPNPTVVAAVPVSGIPVSGIPVSGGSWPPGALGDPAGSGAASGSGGAAPAGSGMPSAPAGTPSPRTPTSGAPVSGVPVSGVPVSGVPVSGVPVSGVPVSGAPTSGGAPPSVYLSKSYTPPPPRPGSGPPEVDGEPTVSRPGRRKRRYWIFGGLGVLALLAIVATGSWVVATRGLPGPTPSGRAVATTTGPTTSRPSTGIGVLPGCQLPLPNAARCPTELECFGPVRLRGSTAEANETSCAGRHTWESYAEGDLPPGLDPADHAAVKDDTSVRQVCNATVFRHTTTLIDVAPWRFEVLPPATGGTGRTFRCLAGKGVDRLTGPTLTAS</sequence>
<evidence type="ECO:0000313" key="11">
    <source>
        <dbReference type="Proteomes" id="UP000621500"/>
    </source>
</evidence>
<keyword evidence="2" id="KW-0723">Serine/threonine-protein kinase</keyword>
<keyword evidence="6" id="KW-0067">ATP-binding</keyword>
<dbReference type="PANTHER" id="PTHR43289:SF6">
    <property type="entry name" value="SERINE_THREONINE-PROTEIN KINASE NEKL-3"/>
    <property type="match status" value="1"/>
</dbReference>
<protein>
    <recommendedName>
        <fullName evidence="1">non-specific serine/threonine protein kinase</fullName>
        <ecNumber evidence="1">2.7.11.1</ecNumber>
    </recommendedName>
</protein>
<feature type="compositionally biased region" description="Low complexity" evidence="7">
    <location>
        <begin position="309"/>
        <end position="320"/>
    </location>
</feature>
<keyword evidence="4" id="KW-0547">Nucleotide-binding</keyword>
<keyword evidence="8" id="KW-0812">Transmembrane</keyword>
<evidence type="ECO:0000256" key="8">
    <source>
        <dbReference type="SAM" id="Phobius"/>
    </source>
</evidence>
<name>A0ABQ4EN60_9ACTN</name>
<dbReference type="InterPro" id="IPR008271">
    <property type="entry name" value="Ser/Thr_kinase_AS"/>
</dbReference>
<evidence type="ECO:0000313" key="10">
    <source>
        <dbReference type="EMBL" id="GIG96102.1"/>
    </source>
</evidence>
<feature type="region of interest" description="Disordered" evidence="7">
    <location>
        <begin position="459"/>
        <end position="480"/>
    </location>
</feature>
<evidence type="ECO:0000256" key="4">
    <source>
        <dbReference type="ARBA" id="ARBA00022741"/>
    </source>
</evidence>
<dbReference type="PANTHER" id="PTHR43289">
    <property type="entry name" value="MITOGEN-ACTIVATED PROTEIN KINASE KINASE KINASE 20-RELATED"/>
    <property type="match status" value="1"/>
</dbReference>
<comment type="caution">
    <text evidence="10">The sequence shown here is derived from an EMBL/GenBank/DDBJ whole genome shotgun (WGS) entry which is preliminary data.</text>
</comment>
<feature type="compositionally biased region" description="Low complexity" evidence="7">
    <location>
        <begin position="330"/>
        <end position="357"/>
    </location>
</feature>
<keyword evidence="8" id="KW-1133">Transmembrane helix</keyword>
<proteinExistence type="predicted"/>
<dbReference type="Proteomes" id="UP000621500">
    <property type="component" value="Unassembled WGS sequence"/>
</dbReference>
<feature type="compositionally biased region" description="Pro residues" evidence="7">
    <location>
        <begin position="399"/>
        <end position="408"/>
    </location>
</feature>
<dbReference type="EMBL" id="BONX01000016">
    <property type="protein sequence ID" value="GIG96102.1"/>
    <property type="molecule type" value="Genomic_DNA"/>
</dbReference>
<reference evidence="10 11" key="1">
    <citation type="submission" date="2021-01" db="EMBL/GenBank/DDBJ databases">
        <title>Whole genome shotgun sequence of Plantactinospora mayteni NBRC 109088.</title>
        <authorList>
            <person name="Komaki H."/>
            <person name="Tamura T."/>
        </authorList>
    </citation>
    <scope>NUCLEOTIDE SEQUENCE [LARGE SCALE GENOMIC DNA]</scope>
    <source>
        <strain evidence="10 11">NBRC 109088</strain>
    </source>
</reference>
<dbReference type="SUPFAM" id="SSF56112">
    <property type="entry name" value="Protein kinase-like (PK-like)"/>
    <property type="match status" value="1"/>
</dbReference>
<keyword evidence="3" id="KW-0808">Transferase</keyword>
<evidence type="ECO:0000256" key="7">
    <source>
        <dbReference type="SAM" id="MobiDB-lite"/>
    </source>
</evidence>
<evidence type="ECO:0000256" key="1">
    <source>
        <dbReference type="ARBA" id="ARBA00012513"/>
    </source>
</evidence>
<evidence type="ECO:0000256" key="2">
    <source>
        <dbReference type="ARBA" id="ARBA00022527"/>
    </source>
</evidence>
<evidence type="ECO:0000259" key="9">
    <source>
        <dbReference type="PROSITE" id="PS50011"/>
    </source>
</evidence>
<gene>
    <name evidence="10" type="ORF">Pma05_26750</name>
</gene>
<feature type="domain" description="Protein kinase" evidence="9">
    <location>
        <begin position="17"/>
        <end position="269"/>
    </location>
</feature>
<dbReference type="Gene3D" id="3.30.200.20">
    <property type="entry name" value="Phosphorylase Kinase, domain 1"/>
    <property type="match status" value="1"/>
</dbReference>
<dbReference type="CDD" id="cd14014">
    <property type="entry name" value="STKc_PknB_like"/>
    <property type="match status" value="1"/>
</dbReference>
<dbReference type="PROSITE" id="PS00108">
    <property type="entry name" value="PROTEIN_KINASE_ST"/>
    <property type="match status" value="1"/>
</dbReference>
<feature type="compositionally biased region" description="Low complexity" evidence="7">
    <location>
        <begin position="462"/>
        <end position="478"/>
    </location>
</feature>
<evidence type="ECO:0000256" key="6">
    <source>
        <dbReference type="ARBA" id="ARBA00022840"/>
    </source>
</evidence>
<keyword evidence="8" id="KW-0472">Membrane</keyword>
<dbReference type="InterPro" id="IPR000719">
    <property type="entry name" value="Prot_kinase_dom"/>
</dbReference>
<dbReference type="Pfam" id="PF00069">
    <property type="entry name" value="Pkinase"/>
    <property type="match status" value="1"/>
</dbReference>
<feature type="region of interest" description="Disordered" evidence="7">
    <location>
        <begin position="307"/>
        <end position="357"/>
    </location>
</feature>
<evidence type="ECO:0000256" key="3">
    <source>
        <dbReference type="ARBA" id="ARBA00022679"/>
    </source>
</evidence>
<feature type="transmembrane region" description="Helical" evidence="8">
    <location>
        <begin position="428"/>
        <end position="451"/>
    </location>
</feature>
<dbReference type="InterPro" id="IPR011009">
    <property type="entry name" value="Kinase-like_dom_sf"/>
</dbReference>
<organism evidence="10 11">
    <name type="scientific">Plantactinospora mayteni</name>
    <dbReference type="NCBI Taxonomy" id="566021"/>
    <lineage>
        <taxon>Bacteria</taxon>
        <taxon>Bacillati</taxon>
        <taxon>Actinomycetota</taxon>
        <taxon>Actinomycetes</taxon>
        <taxon>Micromonosporales</taxon>
        <taxon>Micromonosporaceae</taxon>
        <taxon>Plantactinospora</taxon>
    </lineage>
</organism>
<keyword evidence="11" id="KW-1185">Reference proteome</keyword>
<dbReference type="SMART" id="SM00220">
    <property type="entry name" value="S_TKc"/>
    <property type="match status" value="1"/>
</dbReference>